<evidence type="ECO:0000313" key="2">
    <source>
        <dbReference type="EMBL" id="KRN20675.1"/>
    </source>
</evidence>
<dbReference type="PATRIC" id="fig|1423804.4.peg.1590"/>
<dbReference type="AlphaFoldDB" id="A0A0R2EXI0"/>
<dbReference type="OrthoDB" id="2333601at2"/>
<gene>
    <name evidence="2" type="ORF">FD14_GL001467</name>
</gene>
<name>A0A0R2EXI0_9LACO</name>
<dbReference type="Proteomes" id="UP000051442">
    <property type="component" value="Unassembled WGS sequence"/>
</dbReference>
<evidence type="ECO:0008006" key="4">
    <source>
        <dbReference type="Google" id="ProtNLM"/>
    </source>
</evidence>
<feature type="region of interest" description="Disordered" evidence="1">
    <location>
        <begin position="133"/>
        <end position="158"/>
    </location>
</feature>
<keyword evidence="3" id="KW-1185">Reference proteome</keyword>
<comment type="caution">
    <text evidence="2">The sequence shown here is derived from an EMBL/GenBank/DDBJ whole genome shotgun (WGS) entry which is preliminary data.</text>
</comment>
<dbReference type="EMBL" id="AYZM01000131">
    <property type="protein sequence ID" value="KRN20675.1"/>
    <property type="molecule type" value="Genomic_DNA"/>
</dbReference>
<evidence type="ECO:0000256" key="1">
    <source>
        <dbReference type="SAM" id="MobiDB-lite"/>
    </source>
</evidence>
<organism evidence="2 3">
    <name type="scientific">Secundilactobacillus similis DSM 23365 = JCM 2765</name>
    <dbReference type="NCBI Taxonomy" id="1423804"/>
    <lineage>
        <taxon>Bacteria</taxon>
        <taxon>Bacillati</taxon>
        <taxon>Bacillota</taxon>
        <taxon>Bacilli</taxon>
        <taxon>Lactobacillales</taxon>
        <taxon>Lactobacillaceae</taxon>
        <taxon>Secundilactobacillus</taxon>
    </lineage>
</organism>
<sequence length="186" mass="19989">MDKFFQTLNDSGIFEVLGVFLTAVVLPWLKQAHANAKNSKIASAYDVLDKVTEGAVALMSTEYEKTSQAKHDQAVATIESQLAKKGVKGIDAKDIDLAIEKAYQYFTTTDTKSQAKQAEFNAGLAEAEKVSAEQVAVTPEPSTDDVQTPADEAEEPSDKLTELYVAQGKIEAAIAKIKGSDDDATV</sequence>
<evidence type="ECO:0000313" key="3">
    <source>
        <dbReference type="Proteomes" id="UP000051442"/>
    </source>
</evidence>
<reference evidence="2 3" key="1">
    <citation type="journal article" date="2015" name="Genome Announc.">
        <title>Expanding the biotechnology potential of lactobacilli through comparative genomics of 213 strains and associated genera.</title>
        <authorList>
            <person name="Sun Z."/>
            <person name="Harris H.M."/>
            <person name="McCann A."/>
            <person name="Guo C."/>
            <person name="Argimon S."/>
            <person name="Zhang W."/>
            <person name="Yang X."/>
            <person name="Jeffery I.B."/>
            <person name="Cooney J.C."/>
            <person name="Kagawa T.F."/>
            <person name="Liu W."/>
            <person name="Song Y."/>
            <person name="Salvetti E."/>
            <person name="Wrobel A."/>
            <person name="Rasinkangas P."/>
            <person name="Parkhill J."/>
            <person name="Rea M.C."/>
            <person name="O'Sullivan O."/>
            <person name="Ritari J."/>
            <person name="Douillard F.P."/>
            <person name="Paul Ross R."/>
            <person name="Yang R."/>
            <person name="Briner A.E."/>
            <person name="Felis G.E."/>
            <person name="de Vos W.M."/>
            <person name="Barrangou R."/>
            <person name="Klaenhammer T.R."/>
            <person name="Caufield P.W."/>
            <person name="Cui Y."/>
            <person name="Zhang H."/>
            <person name="O'Toole P.W."/>
        </authorList>
    </citation>
    <scope>NUCLEOTIDE SEQUENCE [LARGE SCALE GENOMIC DNA]</scope>
    <source>
        <strain evidence="2 3">DSM 23365</strain>
    </source>
</reference>
<dbReference type="RefSeq" id="WP_054734271.1">
    <property type="nucleotide sequence ID" value="NZ_AYZM01000131.1"/>
</dbReference>
<dbReference type="STRING" id="1423804.FD14_GL001467"/>
<accession>A0A0R2EXI0</accession>
<protein>
    <recommendedName>
        <fullName evidence="4">Holin</fullName>
    </recommendedName>
</protein>
<proteinExistence type="predicted"/>